<reference evidence="2 4" key="1">
    <citation type="submission" date="2015-01" db="EMBL/GenBank/DDBJ databases">
        <title>Evolution of Trichinella species and genotypes.</title>
        <authorList>
            <person name="Korhonen P.K."/>
            <person name="Edoardo P."/>
            <person name="Giuseppe L.R."/>
            <person name="Gasser R.B."/>
        </authorList>
    </citation>
    <scope>NUCLEOTIDE SEQUENCE [LARGE SCALE GENOMIC DNA]</scope>
    <source>
        <strain evidence="2">ISS2496</strain>
    </source>
</reference>
<organism evidence="2 4">
    <name type="scientific">Trichinella patagoniensis</name>
    <dbReference type="NCBI Taxonomy" id="990121"/>
    <lineage>
        <taxon>Eukaryota</taxon>
        <taxon>Metazoa</taxon>
        <taxon>Ecdysozoa</taxon>
        <taxon>Nematoda</taxon>
        <taxon>Enoplea</taxon>
        <taxon>Dorylaimia</taxon>
        <taxon>Trichinellida</taxon>
        <taxon>Trichinellidae</taxon>
        <taxon>Trichinella</taxon>
    </lineage>
</organism>
<evidence type="ECO:0000313" key="3">
    <source>
        <dbReference type="EMBL" id="KRY20483.1"/>
    </source>
</evidence>
<dbReference type="Proteomes" id="UP000054783">
    <property type="component" value="Unassembled WGS sequence"/>
</dbReference>
<gene>
    <name evidence="2" type="ORF">T12_12710</name>
    <name evidence="1" type="ORF">T12_4167</name>
    <name evidence="3" type="ORF">T12_7688</name>
</gene>
<accession>A0A0V0Z8E3</accession>
<dbReference type="Pfam" id="PF03564">
    <property type="entry name" value="DUF1759"/>
    <property type="match status" value="1"/>
</dbReference>
<comment type="caution">
    <text evidence="2">The sequence shown here is derived from an EMBL/GenBank/DDBJ whole genome shotgun (WGS) entry which is preliminary data.</text>
</comment>
<protein>
    <submittedName>
        <fullName evidence="2">Uncharacterized protein</fullName>
    </submittedName>
</protein>
<evidence type="ECO:0000313" key="4">
    <source>
        <dbReference type="Proteomes" id="UP000054783"/>
    </source>
</evidence>
<evidence type="ECO:0000313" key="1">
    <source>
        <dbReference type="EMBL" id="KRY07538.1"/>
    </source>
</evidence>
<dbReference type="AlphaFoldDB" id="A0A0V0Z8E3"/>
<keyword evidence="4" id="KW-1185">Reference proteome</keyword>
<sequence>MFWTHTRADTFLKEKDTSKEPAVKLTQTEKLTSDSSRFGSVRNEYTSAEGSERHHEAHRLESLFARSSVEGNRRCAICAENYSEVVETLKSRFYCLPDVVESHVLSMMNVKACSNEGAGELTRLHDELNRHFLELKALRKEVNCDLKWFSPFFGSAELDGTSLNLCLDPGPKLQPDLVAILLCFRRS</sequence>
<dbReference type="InterPro" id="IPR005312">
    <property type="entry name" value="DUF1759"/>
</dbReference>
<evidence type="ECO:0000313" key="2">
    <source>
        <dbReference type="EMBL" id="KRY08734.1"/>
    </source>
</evidence>
<proteinExistence type="predicted"/>
<name>A0A0V0Z8E3_9BILA</name>
<dbReference type="EMBL" id="JYDQ01000313">
    <property type="protein sequence ID" value="KRY08734.1"/>
    <property type="molecule type" value="Genomic_DNA"/>
</dbReference>
<dbReference type="EMBL" id="JYDQ01000025">
    <property type="protein sequence ID" value="KRY20483.1"/>
    <property type="molecule type" value="Genomic_DNA"/>
</dbReference>
<dbReference type="EMBL" id="JYDQ01000442">
    <property type="protein sequence ID" value="KRY07538.1"/>
    <property type="molecule type" value="Genomic_DNA"/>
</dbReference>
<dbReference type="OrthoDB" id="10354961at2759"/>